<keyword evidence="13" id="KW-1185">Reference proteome</keyword>
<comment type="caution">
    <text evidence="12">The sequence shown here is derived from an EMBL/GenBank/DDBJ whole genome shotgun (WGS) entry which is preliminary data.</text>
</comment>
<evidence type="ECO:0000256" key="2">
    <source>
        <dbReference type="ARBA" id="ARBA00022448"/>
    </source>
</evidence>
<evidence type="ECO:0000256" key="1">
    <source>
        <dbReference type="ARBA" id="ARBA00004651"/>
    </source>
</evidence>
<dbReference type="Pfam" id="PF00664">
    <property type="entry name" value="ABC_membrane"/>
    <property type="match status" value="1"/>
</dbReference>
<dbReference type="InterPro" id="IPR003439">
    <property type="entry name" value="ABC_transporter-like_ATP-bd"/>
</dbReference>
<evidence type="ECO:0000256" key="9">
    <source>
        <dbReference type="SAM" id="Phobius"/>
    </source>
</evidence>
<keyword evidence="7 9" id="KW-1133">Transmembrane helix</keyword>
<dbReference type="InterPro" id="IPR003593">
    <property type="entry name" value="AAA+_ATPase"/>
</dbReference>
<dbReference type="SMART" id="SM00382">
    <property type="entry name" value="AAA"/>
    <property type="match status" value="1"/>
</dbReference>
<reference evidence="12 13" key="1">
    <citation type="submission" date="2017-05" db="EMBL/GenBank/DDBJ databases">
        <title>Vagococcus spp. assemblies.</title>
        <authorList>
            <person name="Gulvik C.A."/>
        </authorList>
    </citation>
    <scope>NUCLEOTIDE SEQUENCE [LARGE SCALE GENOMIC DNA]</scope>
    <source>
        <strain evidence="12 13">LMG 24798</strain>
    </source>
</reference>
<feature type="transmembrane region" description="Helical" evidence="9">
    <location>
        <begin position="134"/>
        <end position="152"/>
    </location>
</feature>
<dbReference type="PROSITE" id="PS50929">
    <property type="entry name" value="ABC_TM1F"/>
    <property type="match status" value="1"/>
</dbReference>
<evidence type="ECO:0000259" key="10">
    <source>
        <dbReference type="PROSITE" id="PS50893"/>
    </source>
</evidence>
<evidence type="ECO:0000313" key="13">
    <source>
        <dbReference type="Proteomes" id="UP000286773"/>
    </source>
</evidence>
<accession>A0A430B334</accession>
<keyword evidence="6" id="KW-0067">ATP-binding</keyword>
<keyword evidence="8 9" id="KW-0472">Membrane</keyword>
<evidence type="ECO:0000256" key="7">
    <source>
        <dbReference type="ARBA" id="ARBA00022989"/>
    </source>
</evidence>
<keyword evidence="4 9" id="KW-0812">Transmembrane</keyword>
<name>A0A430B334_9ENTE</name>
<evidence type="ECO:0000256" key="8">
    <source>
        <dbReference type="ARBA" id="ARBA00023136"/>
    </source>
</evidence>
<dbReference type="RefSeq" id="WP_126811822.1">
    <property type="nucleotide sequence ID" value="NZ_NGKC01000001.1"/>
</dbReference>
<dbReference type="PANTHER" id="PTHR43394">
    <property type="entry name" value="ATP-DEPENDENT PERMEASE MDL1, MITOCHONDRIAL"/>
    <property type="match status" value="1"/>
</dbReference>
<dbReference type="InterPro" id="IPR039421">
    <property type="entry name" value="Type_1_exporter"/>
</dbReference>
<feature type="transmembrane region" description="Helical" evidence="9">
    <location>
        <begin position="237"/>
        <end position="259"/>
    </location>
</feature>
<proteinExistence type="predicted"/>
<feature type="domain" description="ABC transmembrane type-1" evidence="11">
    <location>
        <begin position="17"/>
        <end position="298"/>
    </location>
</feature>
<evidence type="ECO:0000259" key="11">
    <source>
        <dbReference type="PROSITE" id="PS50929"/>
    </source>
</evidence>
<keyword evidence="2" id="KW-0813">Transport</keyword>
<dbReference type="Gene3D" id="3.40.50.300">
    <property type="entry name" value="P-loop containing nucleotide triphosphate hydrolases"/>
    <property type="match status" value="1"/>
</dbReference>
<feature type="domain" description="ABC transporter" evidence="10">
    <location>
        <begin position="332"/>
        <end position="568"/>
    </location>
</feature>
<dbReference type="Pfam" id="PF00005">
    <property type="entry name" value="ABC_tran"/>
    <property type="match status" value="1"/>
</dbReference>
<dbReference type="GO" id="GO:0005524">
    <property type="term" value="F:ATP binding"/>
    <property type="evidence" value="ECO:0007669"/>
    <property type="project" value="UniProtKB-KW"/>
</dbReference>
<dbReference type="CDD" id="cd18548">
    <property type="entry name" value="ABC_6TM_Tm287_like"/>
    <property type="match status" value="1"/>
</dbReference>
<dbReference type="Proteomes" id="UP000286773">
    <property type="component" value="Unassembled WGS sequence"/>
</dbReference>
<gene>
    <name evidence="12" type="ORF">CBF27_01915</name>
</gene>
<dbReference type="PANTHER" id="PTHR43394:SF1">
    <property type="entry name" value="ATP-BINDING CASSETTE SUB-FAMILY B MEMBER 10, MITOCHONDRIAL"/>
    <property type="match status" value="1"/>
</dbReference>
<comment type="subcellular location">
    <subcellularLocation>
        <location evidence="1">Cell membrane</location>
        <topology evidence="1">Multi-pass membrane protein</topology>
    </subcellularLocation>
</comment>
<dbReference type="InterPro" id="IPR036640">
    <property type="entry name" value="ABC1_TM_sf"/>
</dbReference>
<dbReference type="AlphaFoldDB" id="A0A430B334"/>
<evidence type="ECO:0000256" key="5">
    <source>
        <dbReference type="ARBA" id="ARBA00022741"/>
    </source>
</evidence>
<dbReference type="FunFam" id="3.40.50.300:FF:000221">
    <property type="entry name" value="Multidrug ABC transporter ATP-binding protein"/>
    <property type="match status" value="1"/>
</dbReference>
<dbReference type="SUPFAM" id="SSF90123">
    <property type="entry name" value="ABC transporter transmembrane region"/>
    <property type="match status" value="1"/>
</dbReference>
<dbReference type="Gene3D" id="1.20.1560.10">
    <property type="entry name" value="ABC transporter type 1, transmembrane domain"/>
    <property type="match status" value="1"/>
</dbReference>
<evidence type="ECO:0000313" key="12">
    <source>
        <dbReference type="EMBL" id="RSU14756.1"/>
    </source>
</evidence>
<dbReference type="PROSITE" id="PS50893">
    <property type="entry name" value="ABC_TRANSPORTER_2"/>
    <property type="match status" value="1"/>
</dbReference>
<evidence type="ECO:0000256" key="4">
    <source>
        <dbReference type="ARBA" id="ARBA00022692"/>
    </source>
</evidence>
<dbReference type="PROSITE" id="PS00211">
    <property type="entry name" value="ABC_TRANSPORTER_1"/>
    <property type="match status" value="1"/>
</dbReference>
<dbReference type="InterPro" id="IPR027417">
    <property type="entry name" value="P-loop_NTPase"/>
</dbReference>
<evidence type="ECO:0000256" key="3">
    <source>
        <dbReference type="ARBA" id="ARBA00022475"/>
    </source>
</evidence>
<dbReference type="InterPro" id="IPR017871">
    <property type="entry name" value="ABC_transporter-like_CS"/>
</dbReference>
<sequence>MYRKLLKSIRDYKRQTLLAPFFVMLEVVMDVLIPFNMGRLIDEGINGQDMTALWRIGTLLIFMVALSMVFGVMSGRFAAQSSAGFAKNLRQDVFHKVQEFSFENIDKFSTGSLITRLTTDITNIQQAFQMSVRVGFRAPMMIVFALLMTLRINWRISLIYLIMVPILGYGLTKITRIAHPKFKQAFKVYDKLNVIVQENLEGIRVVKAFVREKFENKKMTDVSSQMYEKFSKAERTVAFNAPLLNFSVYLSMILLMWFATVQIMGGQMTTGELISCVSYTMQILMNLNMLSMIFVMLTISDASMQRVTEVLAEEPTIANQTAPLTTVDNGEIIFDDVCFKYTEDSEEFSLEDINVTIPSGSFVGIIGGTGSSKSTLVQLIPRLYDATQGQVKVAGQNVQAYDLEVLRDAVAIVLQKNTLFSGTIKDNLRWGNETATDEEMVHACQLAHADEFIQDFADGYDAYVEQGGRNLSGGQKQRLCIARALLKQPKILILDDSTSAVDTKTEAQIRENLSHEMPDVTTVLIAQRIVSVEQADFIIVMDNGKIDQIGTHDELLASNQIYQEVYASQVKGGLADND</sequence>
<protein>
    <submittedName>
        <fullName evidence="12">ABC transporter</fullName>
    </submittedName>
</protein>
<dbReference type="GO" id="GO:0005886">
    <property type="term" value="C:plasma membrane"/>
    <property type="evidence" value="ECO:0007669"/>
    <property type="project" value="UniProtKB-SubCell"/>
</dbReference>
<feature type="transmembrane region" description="Helical" evidence="9">
    <location>
        <begin position="21"/>
        <end position="41"/>
    </location>
</feature>
<organism evidence="12 13">
    <name type="scientific">Vagococcus acidifermentans</name>
    <dbReference type="NCBI Taxonomy" id="564710"/>
    <lineage>
        <taxon>Bacteria</taxon>
        <taxon>Bacillati</taxon>
        <taxon>Bacillota</taxon>
        <taxon>Bacilli</taxon>
        <taxon>Lactobacillales</taxon>
        <taxon>Enterococcaceae</taxon>
        <taxon>Vagococcus</taxon>
    </lineage>
</organism>
<feature type="transmembrane region" description="Helical" evidence="9">
    <location>
        <begin position="53"/>
        <end position="73"/>
    </location>
</feature>
<dbReference type="GO" id="GO:0015421">
    <property type="term" value="F:ABC-type oligopeptide transporter activity"/>
    <property type="evidence" value="ECO:0007669"/>
    <property type="project" value="TreeGrafter"/>
</dbReference>
<feature type="transmembrane region" description="Helical" evidence="9">
    <location>
        <begin position="158"/>
        <end position="178"/>
    </location>
</feature>
<dbReference type="GO" id="GO:0016887">
    <property type="term" value="F:ATP hydrolysis activity"/>
    <property type="evidence" value="ECO:0007669"/>
    <property type="project" value="InterPro"/>
</dbReference>
<dbReference type="OrthoDB" id="9770415at2"/>
<keyword evidence="5" id="KW-0547">Nucleotide-binding</keyword>
<dbReference type="EMBL" id="NGKC01000001">
    <property type="protein sequence ID" value="RSU14756.1"/>
    <property type="molecule type" value="Genomic_DNA"/>
</dbReference>
<keyword evidence="3" id="KW-1003">Cell membrane</keyword>
<dbReference type="InterPro" id="IPR011527">
    <property type="entry name" value="ABC1_TM_dom"/>
</dbReference>
<evidence type="ECO:0000256" key="6">
    <source>
        <dbReference type="ARBA" id="ARBA00022840"/>
    </source>
</evidence>
<dbReference type="SUPFAM" id="SSF52540">
    <property type="entry name" value="P-loop containing nucleoside triphosphate hydrolases"/>
    <property type="match status" value="1"/>
</dbReference>